<keyword evidence="1" id="KW-1133">Transmembrane helix</keyword>
<evidence type="ECO:0000313" key="2">
    <source>
        <dbReference type="EMBL" id="KAF5806810.1"/>
    </source>
</evidence>
<reference evidence="2" key="2">
    <citation type="submission" date="2020-06" db="EMBL/GenBank/DDBJ databases">
        <title>Helianthus annuus Genome sequencing and assembly Release 2.</title>
        <authorList>
            <person name="Gouzy J."/>
            <person name="Langlade N."/>
            <person name="Munos S."/>
        </authorList>
    </citation>
    <scope>NUCLEOTIDE SEQUENCE</scope>
    <source>
        <tissue evidence="2">Leaves</tissue>
    </source>
</reference>
<organism evidence="2 3">
    <name type="scientific">Helianthus annuus</name>
    <name type="common">Common sunflower</name>
    <dbReference type="NCBI Taxonomy" id="4232"/>
    <lineage>
        <taxon>Eukaryota</taxon>
        <taxon>Viridiplantae</taxon>
        <taxon>Streptophyta</taxon>
        <taxon>Embryophyta</taxon>
        <taxon>Tracheophyta</taxon>
        <taxon>Spermatophyta</taxon>
        <taxon>Magnoliopsida</taxon>
        <taxon>eudicotyledons</taxon>
        <taxon>Gunneridae</taxon>
        <taxon>Pentapetalae</taxon>
        <taxon>asterids</taxon>
        <taxon>campanulids</taxon>
        <taxon>Asterales</taxon>
        <taxon>Asteraceae</taxon>
        <taxon>Asteroideae</taxon>
        <taxon>Heliantheae alliance</taxon>
        <taxon>Heliantheae</taxon>
        <taxon>Helianthus</taxon>
    </lineage>
</organism>
<protein>
    <submittedName>
        <fullName evidence="2">Uncharacterized protein</fullName>
    </submittedName>
</protein>
<accession>A0A9K3NP47</accession>
<feature type="transmembrane region" description="Helical" evidence="1">
    <location>
        <begin position="21"/>
        <end position="39"/>
    </location>
</feature>
<name>A0A9K3NP47_HELAN</name>
<evidence type="ECO:0000256" key="1">
    <source>
        <dbReference type="SAM" id="Phobius"/>
    </source>
</evidence>
<reference evidence="2" key="1">
    <citation type="journal article" date="2017" name="Nature">
        <title>The sunflower genome provides insights into oil metabolism, flowering and Asterid evolution.</title>
        <authorList>
            <person name="Badouin H."/>
            <person name="Gouzy J."/>
            <person name="Grassa C.J."/>
            <person name="Murat F."/>
            <person name="Staton S.E."/>
            <person name="Cottret L."/>
            <person name="Lelandais-Briere C."/>
            <person name="Owens G.L."/>
            <person name="Carrere S."/>
            <person name="Mayjonade B."/>
            <person name="Legrand L."/>
            <person name="Gill N."/>
            <person name="Kane N.C."/>
            <person name="Bowers J.E."/>
            <person name="Hubner S."/>
            <person name="Bellec A."/>
            <person name="Berard A."/>
            <person name="Berges H."/>
            <person name="Blanchet N."/>
            <person name="Boniface M.C."/>
            <person name="Brunel D."/>
            <person name="Catrice O."/>
            <person name="Chaidir N."/>
            <person name="Claudel C."/>
            <person name="Donnadieu C."/>
            <person name="Faraut T."/>
            <person name="Fievet G."/>
            <person name="Helmstetter N."/>
            <person name="King M."/>
            <person name="Knapp S.J."/>
            <person name="Lai Z."/>
            <person name="Le Paslier M.C."/>
            <person name="Lippi Y."/>
            <person name="Lorenzon L."/>
            <person name="Mandel J.R."/>
            <person name="Marage G."/>
            <person name="Marchand G."/>
            <person name="Marquand E."/>
            <person name="Bret-Mestries E."/>
            <person name="Morien E."/>
            <person name="Nambeesan S."/>
            <person name="Nguyen T."/>
            <person name="Pegot-Espagnet P."/>
            <person name="Pouilly N."/>
            <person name="Raftis F."/>
            <person name="Sallet E."/>
            <person name="Schiex T."/>
            <person name="Thomas J."/>
            <person name="Vandecasteele C."/>
            <person name="Vares D."/>
            <person name="Vear F."/>
            <person name="Vautrin S."/>
            <person name="Crespi M."/>
            <person name="Mangin B."/>
            <person name="Burke J.M."/>
            <person name="Salse J."/>
            <person name="Munos S."/>
            <person name="Vincourt P."/>
            <person name="Rieseberg L.H."/>
            <person name="Langlade N.B."/>
        </authorList>
    </citation>
    <scope>NUCLEOTIDE SEQUENCE</scope>
    <source>
        <tissue evidence="2">Leaves</tissue>
    </source>
</reference>
<keyword evidence="1" id="KW-0472">Membrane</keyword>
<proteinExistence type="predicted"/>
<dbReference type="Proteomes" id="UP000215914">
    <property type="component" value="Unassembled WGS sequence"/>
</dbReference>
<dbReference type="AlphaFoldDB" id="A0A9K3NP47"/>
<dbReference type="EMBL" id="MNCJ02000320">
    <property type="protein sequence ID" value="KAF5806810.1"/>
    <property type="molecule type" value="Genomic_DNA"/>
</dbReference>
<keyword evidence="3" id="KW-1185">Reference proteome</keyword>
<sequence length="57" mass="6863">MKKNDDQIEGEHRFLRNPNGFAGLFLFLFPILFQFLFSYCSRTCQYIDLVFYITCKL</sequence>
<keyword evidence="1" id="KW-0812">Transmembrane</keyword>
<dbReference type="Gramene" id="mRNA:HanXRQr2_Chr05g0225961">
    <property type="protein sequence ID" value="CDS:HanXRQr2_Chr05g0225961.1"/>
    <property type="gene ID" value="HanXRQr2_Chr05g0225961"/>
</dbReference>
<evidence type="ECO:0000313" key="3">
    <source>
        <dbReference type="Proteomes" id="UP000215914"/>
    </source>
</evidence>
<gene>
    <name evidence="2" type="ORF">HanXRQr2_Chr05g0225961</name>
</gene>
<comment type="caution">
    <text evidence="2">The sequence shown here is derived from an EMBL/GenBank/DDBJ whole genome shotgun (WGS) entry which is preliminary data.</text>
</comment>